<dbReference type="InterPro" id="IPR016130">
    <property type="entry name" value="Tyr_Pase_AS"/>
</dbReference>
<feature type="region of interest" description="Disordered" evidence="1">
    <location>
        <begin position="1"/>
        <end position="161"/>
    </location>
</feature>
<name>A0ABR1BP55_NECAM</name>
<reference evidence="4 5" key="1">
    <citation type="submission" date="2023-08" db="EMBL/GenBank/DDBJ databases">
        <title>A Necator americanus chromosomal reference genome.</title>
        <authorList>
            <person name="Ilik V."/>
            <person name="Petrzelkova K.J."/>
            <person name="Pardy F."/>
            <person name="Fuh T."/>
            <person name="Niatou-Singa F.S."/>
            <person name="Gouil Q."/>
            <person name="Baker L."/>
            <person name="Ritchie M.E."/>
            <person name="Jex A.R."/>
            <person name="Gazzola D."/>
            <person name="Li H."/>
            <person name="Toshio Fujiwara R."/>
            <person name="Zhan B."/>
            <person name="Aroian R.V."/>
            <person name="Pafco B."/>
            <person name="Schwarz E.M."/>
        </authorList>
    </citation>
    <scope>NUCLEOTIDE SEQUENCE [LARGE SCALE GENOMIC DNA]</scope>
    <source>
        <strain evidence="4 5">Aroian</strain>
        <tissue evidence="4">Whole animal</tissue>
    </source>
</reference>
<evidence type="ECO:0008006" key="6">
    <source>
        <dbReference type="Google" id="ProtNLM"/>
    </source>
</evidence>
<dbReference type="PROSITE" id="PS00383">
    <property type="entry name" value="TYR_PHOSPHATASE_1"/>
    <property type="match status" value="1"/>
</dbReference>
<accession>A0ABR1BP55</accession>
<evidence type="ECO:0000313" key="5">
    <source>
        <dbReference type="Proteomes" id="UP001303046"/>
    </source>
</evidence>
<dbReference type="PROSITE" id="PS50056">
    <property type="entry name" value="TYR_PHOSPHATASE_2"/>
    <property type="match status" value="1"/>
</dbReference>
<feature type="compositionally biased region" description="Basic and acidic residues" evidence="1">
    <location>
        <begin position="117"/>
        <end position="134"/>
    </location>
</feature>
<feature type="compositionally biased region" description="Polar residues" evidence="1">
    <location>
        <begin position="80"/>
        <end position="109"/>
    </location>
</feature>
<dbReference type="InterPro" id="IPR029021">
    <property type="entry name" value="Prot-tyrosine_phosphatase-like"/>
</dbReference>
<dbReference type="SMART" id="SM00404">
    <property type="entry name" value="PTPc_motif"/>
    <property type="match status" value="1"/>
</dbReference>
<gene>
    <name evidence="4" type="primary">Necator_chrI.g1106</name>
    <name evidence="4" type="ORF">RB195_004982</name>
</gene>
<feature type="domain" description="Tyrosine specific protein phosphatases" evidence="3">
    <location>
        <begin position="376"/>
        <end position="445"/>
    </location>
</feature>
<protein>
    <recommendedName>
        <fullName evidence="6">Protein-tyrosine phosphatase</fullName>
    </recommendedName>
</protein>
<feature type="domain" description="Tyrosine-protein phosphatase" evidence="2">
    <location>
        <begin position="188"/>
        <end position="454"/>
    </location>
</feature>
<dbReference type="InterPro" id="IPR000242">
    <property type="entry name" value="PTP_cat"/>
</dbReference>
<feature type="compositionally biased region" description="Polar residues" evidence="1">
    <location>
        <begin position="135"/>
        <end position="161"/>
    </location>
</feature>
<dbReference type="PANTHER" id="PTHR46163">
    <property type="entry name" value="TYROSINE-PROTEIN PHOSPHATASE-RELATED"/>
    <property type="match status" value="1"/>
</dbReference>
<dbReference type="InterPro" id="IPR052782">
    <property type="entry name" value="Oocyte-zygote_transition_reg"/>
</dbReference>
<feature type="compositionally biased region" description="Polar residues" evidence="1">
    <location>
        <begin position="53"/>
        <end position="72"/>
    </location>
</feature>
<dbReference type="Gene3D" id="3.90.190.10">
    <property type="entry name" value="Protein tyrosine phosphatase superfamily"/>
    <property type="match status" value="1"/>
</dbReference>
<dbReference type="PRINTS" id="PR00700">
    <property type="entry name" value="PRTYPHPHTASE"/>
</dbReference>
<dbReference type="Proteomes" id="UP001303046">
    <property type="component" value="Unassembled WGS sequence"/>
</dbReference>
<evidence type="ECO:0000259" key="2">
    <source>
        <dbReference type="PROSITE" id="PS50055"/>
    </source>
</evidence>
<evidence type="ECO:0000313" key="4">
    <source>
        <dbReference type="EMBL" id="KAK6727005.1"/>
    </source>
</evidence>
<keyword evidence="5" id="KW-1185">Reference proteome</keyword>
<sequence>MPFGVRGSQRISKPKQRSNRITSRSVSASKMQMVKSPPSDRVVSISLVPPYADSSSHSIQPECAISSQTSLASPPAKKQSLYQRPATGTATKVTTRISDPSDSDNSSRVKSNRPRKVKDEHERLRVQKESDDTRSSVSSNTSTHNITALTPNDGSVRQSTQEDPNMNLIVQRLREFAWTCEQSTLEQLRNEFDALPKPDLRDCKAFMSPENLRKNRYSNIPCLDSTRVLLNILRPDAGYGYIHANRVEYPTLRNKYIITQGPMNSTILPFWEMIWQENVYCIVMLCQIIEEGKRKCAEYFGSKLEVPVNYGQFNVVLKDQKWDDTNLVTSTLELEYGQESRTITHFHCRDWHDFEQLHAQQPYVQDLHQYQTPCSQTIISLLQKVRGKSTVVVHCSAGVGRSGTFVALEMCLQDLANGLTINVQQAVVSLRQYRALAVQTFEQYLSIYKAILQMGEKHGAINNKDVQRFNHMYREQVEK</sequence>
<organism evidence="4 5">
    <name type="scientific">Necator americanus</name>
    <name type="common">Human hookworm</name>
    <dbReference type="NCBI Taxonomy" id="51031"/>
    <lineage>
        <taxon>Eukaryota</taxon>
        <taxon>Metazoa</taxon>
        <taxon>Ecdysozoa</taxon>
        <taxon>Nematoda</taxon>
        <taxon>Chromadorea</taxon>
        <taxon>Rhabditida</taxon>
        <taxon>Rhabditina</taxon>
        <taxon>Rhabditomorpha</taxon>
        <taxon>Strongyloidea</taxon>
        <taxon>Ancylostomatidae</taxon>
        <taxon>Bunostominae</taxon>
        <taxon>Necator</taxon>
    </lineage>
</organism>
<dbReference type="CDD" id="cd00047">
    <property type="entry name" value="PTPc"/>
    <property type="match status" value="1"/>
</dbReference>
<comment type="caution">
    <text evidence="4">The sequence shown here is derived from an EMBL/GenBank/DDBJ whole genome shotgun (WGS) entry which is preliminary data.</text>
</comment>
<dbReference type="SUPFAM" id="SSF52799">
    <property type="entry name" value="(Phosphotyrosine protein) phosphatases II"/>
    <property type="match status" value="1"/>
</dbReference>
<dbReference type="Pfam" id="PF00102">
    <property type="entry name" value="Y_phosphatase"/>
    <property type="match status" value="1"/>
</dbReference>
<evidence type="ECO:0000256" key="1">
    <source>
        <dbReference type="SAM" id="MobiDB-lite"/>
    </source>
</evidence>
<dbReference type="SMART" id="SM00194">
    <property type="entry name" value="PTPc"/>
    <property type="match status" value="1"/>
</dbReference>
<dbReference type="InterPro" id="IPR000387">
    <property type="entry name" value="Tyr_Pase_dom"/>
</dbReference>
<feature type="compositionally biased region" description="Polar residues" evidence="1">
    <location>
        <begin position="19"/>
        <end position="30"/>
    </location>
</feature>
<dbReference type="PROSITE" id="PS50055">
    <property type="entry name" value="TYR_PHOSPHATASE_PTP"/>
    <property type="match status" value="1"/>
</dbReference>
<proteinExistence type="predicted"/>
<dbReference type="PANTHER" id="PTHR46163:SF5">
    <property type="entry name" value="TYROSINE-PROTEIN PHOSPHATASE"/>
    <property type="match status" value="1"/>
</dbReference>
<dbReference type="EMBL" id="JAVFWL010000001">
    <property type="protein sequence ID" value="KAK6727005.1"/>
    <property type="molecule type" value="Genomic_DNA"/>
</dbReference>
<evidence type="ECO:0000259" key="3">
    <source>
        <dbReference type="PROSITE" id="PS50056"/>
    </source>
</evidence>
<dbReference type="InterPro" id="IPR003595">
    <property type="entry name" value="Tyr_Pase_cat"/>
</dbReference>